<evidence type="ECO:0000313" key="3">
    <source>
        <dbReference type="Proteomes" id="UP000264605"/>
    </source>
</evidence>
<protein>
    <submittedName>
        <fullName evidence="2">Uncharacterized protein</fullName>
    </submittedName>
</protein>
<feature type="transmembrane region" description="Helical" evidence="1">
    <location>
        <begin position="38"/>
        <end position="60"/>
    </location>
</feature>
<reference evidence="2 3" key="1">
    <citation type="submission" date="2018-08" db="EMBL/GenBank/DDBJ databases">
        <title>Draft genome sequence of Pseudoalteromonas donghaensis HJ51.</title>
        <authorList>
            <person name="Oh J."/>
            <person name="Roh D."/>
        </authorList>
    </citation>
    <scope>NUCLEOTIDE SEQUENCE [LARGE SCALE GENOMIC DNA]</scope>
    <source>
        <strain evidence="2 3">HJ51</strain>
    </source>
</reference>
<organism evidence="2 3">
    <name type="scientific">Pseudoalteromonas lipolytica</name>
    <dbReference type="NCBI Taxonomy" id="570156"/>
    <lineage>
        <taxon>Bacteria</taxon>
        <taxon>Pseudomonadati</taxon>
        <taxon>Pseudomonadota</taxon>
        <taxon>Gammaproteobacteria</taxon>
        <taxon>Alteromonadales</taxon>
        <taxon>Pseudoalteromonadaceae</taxon>
        <taxon>Pseudoalteromonas</taxon>
    </lineage>
</organism>
<dbReference type="KEGG" id="pdj:D0907_05545"/>
<dbReference type="GeneID" id="99504915"/>
<feature type="transmembrane region" description="Helical" evidence="1">
    <location>
        <begin position="81"/>
        <end position="104"/>
    </location>
</feature>
<evidence type="ECO:0000256" key="1">
    <source>
        <dbReference type="SAM" id="Phobius"/>
    </source>
</evidence>
<dbReference type="RefSeq" id="WP_075594259.1">
    <property type="nucleotide sequence ID" value="NZ_CP032090.1"/>
</dbReference>
<keyword evidence="1" id="KW-0472">Membrane</keyword>
<evidence type="ECO:0000313" key="2">
    <source>
        <dbReference type="EMBL" id="AXV64785.1"/>
    </source>
</evidence>
<name>A0AAD0RY67_9GAMM</name>
<dbReference type="EMBL" id="CP032090">
    <property type="protein sequence ID" value="AXV64785.1"/>
    <property type="molecule type" value="Genomic_DNA"/>
</dbReference>
<dbReference type="AlphaFoldDB" id="A0AAD0RY67"/>
<dbReference type="Proteomes" id="UP000264605">
    <property type="component" value="Chromosome"/>
</dbReference>
<sequence>MKNKSLIIASLLILLPLIDSLFVPPVFGIQWHSPKMMYQIGVALLIIKLFMVITGIYLLLKNNRCDTGRAALDTQPTARRHLLLFIVAGLQLVVMVSLCFWYLVAGTQAKYFKQQQHISVFTADYGVFTDVYHHISYICYDRYGFYRQIPVASLPWAGEFSFKVHQDSLQIYQKSNVDEQTKQISLEGFNCL</sequence>
<accession>A0AAD0RY67</accession>
<proteinExistence type="predicted"/>
<keyword evidence="1" id="KW-0812">Transmembrane</keyword>
<gene>
    <name evidence="2" type="ORF">D0907_05545</name>
</gene>
<keyword evidence="1" id="KW-1133">Transmembrane helix</keyword>